<proteinExistence type="predicted"/>
<reference evidence="2" key="1">
    <citation type="submission" date="2020-05" db="EMBL/GenBank/DDBJ databases">
        <authorList>
            <person name="Chiriac C."/>
            <person name="Salcher M."/>
            <person name="Ghai R."/>
            <person name="Kavagutti S V."/>
        </authorList>
    </citation>
    <scope>NUCLEOTIDE SEQUENCE</scope>
</reference>
<accession>A0A6J6HS84</accession>
<feature type="region of interest" description="Disordered" evidence="1">
    <location>
        <begin position="42"/>
        <end position="75"/>
    </location>
</feature>
<feature type="region of interest" description="Disordered" evidence="1">
    <location>
        <begin position="1"/>
        <end position="27"/>
    </location>
</feature>
<sequence>MALTTSCDQSVARRLDQPQSSQHPALQTRRLQVKVFVTGMNLPWNRGPLPDKAARTATSFSDPVAPDSMAPPRNP</sequence>
<dbReference type="AlphaFoldDB" id="A0A6J6HS84"/>
<evidence type="ECO:0000313" key="2">
    <source>
        <dbReference type="EMBL" id="CAB4614509.1"/>
    </source>
</evidence>
<dbReference type="EMBL" id="CAEZUO010000086">
    <property type="protein sequence ID" value="CAB4614509.1"/>
    <property type="molecule type" value="Genomic_DNA"/>
</dbReference>
<gene>
    <name evidence="2" type="ORF">UFOPK1827_01512</name>
</gene>
<name>A0A6J6HS84_9ZZZZ</name>
<organism evidence="2">
    <name type="scientific">freshwater metagenome</name>
    <dbReference type="NCBI Taxonomy" id="449393"/>
    <lineage>
        <taxon>unclassified sequences</taxon>
        <taxon>metagenomes</taxon>
        <taxon>ecological metagenomes</taxon>
    </lineage>
</organism>
<protein>
    <submittedName>
        <fullName evidence="2">Unannotated protein</fullName>
    </submittedName>
</protein>
<evidence type="ECO:0000256" key="1">
    <source>
        <dbReference type="SAM" id="MobiDB-lite"/>
    </source>
</evidence>